<feature type="region of interest" description="Disordered" evidence="8">
    <location>
        <begin position="51"/>
        <end position="70"/>
    </location>
</feature>
<comment type="caution">
    <text evidence="10">The sequence shown here is derived from an EMBL/GenBank/DDBJ whole genome shotgun (WGS) entry which is preliminary data.</text>
</comment>
<evidence type="ECO:0000256" key="9">
    <source>
        <dbReference type="SAM" id="SignalP"/>
    </source>
</evidence>
<comment type="subcellular location">
    <subcellularLocation>
        <location evidence="1 7">Endoplasmic reticulum membrane</location>
        <topology evidence="1 7">Multi-pass membrane protein</topology>
    </subcellularLocation>
</comment>
<evidence type="ECO:0000256" key="8">
    <source>
        <dbReference type="SAM" id="MobiDB-lite"/>
    </source>
</evidence>
<feature type="signal peptide" evidence="9">
    <location>
        <begin position="1"/>
        <end position="20"/>
    </location>
</feature>
<keyword evidence="9" id="KW-0732">Signal</keyword>
<evidence type="ECO:0000256" key="5">
    <source>
        <dbReference type="ARBA" id="ARBA00022989"/>
    </source>
</evidence>
<feature type="compositionally biased region" description="Acidic residues" evidence="8">
    <location>
        <begin position="59"/>
        <end position="70"/>
    </location>
</feature>
<feature type="chain" id="PRO_5042214954" description="Derlin" evidence="9">
    <location>
        <begin position="21"/>
        <end position="317"/>
    </location>
</feature>
<evidence type="ECO:0000313" key="11">
    <source>
        <dbReference type="Proteomes" id="UP001295423"/>
    </source>
</evidence>
<evidence type="ECO:0000256" key="7">
    <source>
        <dbReference type="RuleBase" id="RU363059"/>
    </source>
</evidence>
<dbReference type="SUPFAM" id="SSF144091">
    <property type="entry name" value="Rhomboid-like"/>
    <property type="match status" value="1"/>
</dbReference>
<keyword evidence="3 7" id="KW-0812">Transmembrane</keyword>
<feature type="transmembrane region" description="Helical" evidence="7">
    <location>
        <begin position="156"/>
        <end position="174"/>
    </location>
</feature>
<proteinExistence type="inferred from homology"/>
<dbReference type="PANTHER" id="PTHR11009">
    <property type="entry name" value="DER1-LIKE PROTEIN, DERLIN"/>
    <property type="match status" value="1"/>
</dbReference>
<dbReference type="InterPro" id="IPR007599">
    <property type="entry name" value="DER1"/>
</dbReference>
<keyword evidence="6 7" id="KW-0472">Membrane</keyword>
<dbReference type="Proteomes" id="UP001295423">
    <property type="component" value="Unassembled WGS sequence"/>
</dbReference>
<feature type="transmembrane region" description="Helical" evidence="7">
    <location>
        <begin position="186"/>
        <end position="206"/>
    </location>
</feature>
<evidence type="ECO:0000256" key="1">
    <source>
        <dbReference type="ARBA" id="ARBA00004477"/>
    </source>
</evidence>
<keyword evidence="11" id="KW-1185">Reference proteome</keyword>
<reference evidence="10" key="1">
    <citation type="submission" date="2023-08" db="EMBL/GenBank/DDBJ databases">
        <authorList>
            <person name="Audoor S."/>
            <person name="Bilcke G."/>
        </authorList>
    </citation>
    <scope>NUCLEOTIDE SEQUENCE</scope>
</reference>
<dbReference type="Pfam" id="PF04511">
    <property type="entry name" value="DER1"/>
    <property type="match status" value="1"/>
</dbReference>
<evidence type="ECO:0000256" key="4">
    <source>
        <dbReference type="ARBA" id="ARBA00022824"/>
    </source>
</evidence>
<organism evidence="10 11">
    <name type="scientific">Cylindrotheca closterium</name>
    <dbReference type="NCBI Taxonomy" id="2856"/>
    <lineage>
        <taxon>Eukaryota</taxon>
        <taxon>Sar</taxon>
        <taxon>Stramenopiles</taxon>
        <taxon>Ochrophyta</taxon>
        <taxon>Bacillariophyta</taxon>
        <taxon>Bacillariophyceae</taxon>
        <taxon>Bacillariophycidae</taxon>
        <taxon>Bacillariales</taxon>
        <taxon>Bacillariaceae</taxon>
        <taxon>Cylindrotheca</taxon>
    </lineage>
</organism>
<evidence type="ECO:0000256" key="2">
    <source>
        <dbReference type="ARBA" id="ARBA00008917"/>
    </source>
</evidence>
<comment type="function">
    <text evidence="7">May be involved in the degradation of misfolded endoplasmic reticulum (ER) luminal proteins.</text>
</comment>
<accession>A0AAD2FL73</accession>
<dbReference type="InterPro" id="IPR035952">
    <property type="entry name" value="Rhomboid-like_sf"/>
</dbReference>
<evidence type="ECO:0000313" key="10">
    <source>
        <dbReference type="EMBL" id="CAJ1946274.1"/>
    </source>
</evidence>
<protein>
    <recommendedName>
        <fullName evidence="7">Derlin</fullName>
    </recommendedName>
</protein>
<dbReference type="AlphaFoldDB" id="A0AAD2FL73"/>
<name>A0AAD2FL73_9STRA</name>
<sequence>MTLTMILWLSLLLCTTFIQAERSSFGLAAGGAVFGKRMAASKLFPPPSRVLLSTRGGSEEEEYDTDDESEEEDFFDDFDLEEDAEENFDEDNTVERIIQAYKDTPPLTKGYLTASAVATGIGYLSKTDFPKLLVLDWNKVLYKAQIWRPFTTFLNFGRFGLGYAMTVHFVWNYMSTLERLHHHKPYDFWIMIIFGMMSMVIGYPAMKLNPKFLGHNLSTFLVYIWSRYHEGLEVSMFDLFTTRAELLPWFFLAQTFLLEGEPPMLDFLGIVFGHVYHHCKTVGLLRAPQFVVDWYKTSDAAASIRQKYKKISTDFVL</sequence>
<evidence type="ECO:0000256" key="3">
    <source>
        <dbReference type="ARBA" id="ARBA00022692"/>
    </source>
</evidence>
<comment type="caution">
    <text evidence="7">Lacks conserved residue(s) required for the propagation of feature annotation.</text>
</comment>
<keyword evidence="4 7" id="KW-0256">Endoplasmic reticulum</keyword>
<dbReference type="EMBL" id="CAKOGP040001668">
    <property type="protein sequence ID" value="CAJ1946274.1"/>
    <property type="molecule type" value="Genomic_DNA"/>
</dbReference>
<dbReference type="GO" id="GO:0005789">
    <property type="term" value="C:endoplasmic reticulum membrane"/>
    <property type="evidence" value="ECO:0007669"/>
    <property type="project" value="UniProtKB-SubCell"/>
</dbReference>
<dbReference type="GO" id="GO:0006950">
    <property type="term" value="P:response to stress"/>
    <property type="evidence" value="ECO:0007669"/>
    <property type="project" value="UniProtKB-ARBA"/>
</dbReference>
<evidence type="ECO:0000256" key="6">
    <source>
        <dbReference type="ARBA" id="ARBA00023136"/>
    </source>
</evidence>
<keyword evidence="5 7" id="KW-1133">Transmembrane helix</keyword>
<comment type="similarity">
    <text evidence="2 7">Belongs to the derlin family.</text>
</comment>
<gene>
    <name evidence="10" type="ORF">CYCCA115_LOCUS10415</name>
</gene>